<evidence type="ECO:0000313" key="3">
    <source>
        <dbReference type="EMBL" id="QEU82009.1"/>
    </source>
</evidence>
<name>A0A5P2UUK8_9ACTN</name>
<dbReference type="Proteomes" id="UP000326831">
    <property type="component" value="Chromosome"/>
</dbReference>
<evidence type="ECO:0000313" key="2">
    <source>
        <dbReference type="EMBL" id="GGZ72487.1"/>
    </source>
</evidence>
<gene>
    <name evidence="3" type="ORF">CP968_30365</name>
    <name evidence="2" type="ORF">GCM10010371_35510</name>
</gene>
<keyword evidence="4" id="KW-1185">Reference proteome</keyword>
<organism evidence="3 4">
    <name type="scientific">Streptomyces subrutilus</name>
    <dbReference type="NCBI Taxonomy" id="36818"/>
    <lineage>
        <taxon>Bacteria</taxon>
        <taxon>Bacillati</taxon>
        <taxon>Actinomycetota</taxon>
        <taxon>Actinomycetes</taxon>
        <taxon>Kitasatosporales</taxon>
        <taxon>Streptomycetaceae</taxon>
        <taxon>Streptomyces</taxon>
    </lineage>
</organism>
<sequence>MNPPADHLLHGLAANPALPAALLDRLVALVVERSTRPGPGDEPSSGWLATELAYRPDLDPGRARALAALGEPLAVLLAYRGRLAPADVDPVRQPYAAVALLDAGFGEPSTARLLAAHPEPAVRWKLASCPGLPADVEDALAADPDAGVTAEFALWAGPRAAARLARHPHAEVRYAAAGNEAVGPAALAALITGDALPPAASCRVCDGPAVPFTPHPYAAPDERELRPDASCGGAHASTVHETRQRALLNPSTPAELALAHAGGPATALRRALAGRTDLPAAACARFAADPDPAVRAAVAANPATGEPLVRALAADAHTEVRRAAARHPRLPLDLLPALAATTRAAPEPVPRLAAATEAELARLAAAPQAPVRRWVARVPTLPRELAQELAADPDASVARAVAPHPGLSQEVLHAMAARHGAQVHASVAANPAASGALLEVLAGHEPPVRKALSAVAVHPNATAAALLPCLADGRAGPSAAAHPALPAAVLADLLLGGDPALAEAAAANPSLPADLMAGLWRRRTR</sequence>
<dbReference type="KEGG" id="ssub:CP968_30365"/>
<dbReference type="OrthoDB" id="3666466at2"/>
<dbReference type="RefSeq" id="WP_150521009.1">
    <property type="nucleotide sequence ID" value="NZ_BMVX01000012.1"/>
</dbReference>
<protein>
    <recommendedName>
        <fullName evidence="1">Leucine rich repeat variant domain-containing protein</fullName>
    </recommendedName>
</protein>
<dbReference type="AlphaFoldDB" id="A0A5P2UUK8"/>
<dbReference type="Gene3D" id="1.25.10.10">
    <property type="entry name" value="Leucine-rich Repeat Variant"/>
    <property type="match status" value="2"/>
</dbReference>
<evidence type="ECO:0000313" key="4">
    <source>
        <dbReference type="Proteomes" id="UP000326831"/>
    </source>
</evidence>
<proteinExistence type="predicted"/>
<reference evidence="2" key="1">
    <citation type="journal article" date="2014" name="Int. J. Syst. Evol. Microbiol.">
        <title>Complete genome sequence of Corynebacterium casei LMG S-19264T (=DSM 44701T), isolated from a smear-ripened cheese.</title>
        <authorList>
            <consortium name="US DOE Joint Genome Institute (JGI-PGF)"/>
            <person name="Walter F."/>
            <person name="Albersmeier A."/>
            <person name="Kalinowski J."/>
            <person name="Ruckert C."/>
        </authorList>
    </citation>
    <scope>NUCLEOTIDE SEQUENCE</scope>
    <source>
        <strain evidence="2">JCM 4834</strain>
    </source>
</reference>
<accession>A0A5P2UUK8</accession>
<dbReference type="Proteomes" id="UP000634660">
    <property type="component" value="Unassembled WGS sequence"/>
</dbReference>
<dbReference type="EMBL" id="BMVX01000012">
    <property type="protein sequence ID" value="GGZ72487.1"/>
    <property type="molecule type" value="Genomic_DNA"/>
</dbReference>
<dbReference type="InterPro" id="IPR011989">
    <property type="entry name" value="ARM-like"/>
</dbReference>
<feature type="domain" description="Leucine rich repeat variant" evidence="1">
    <location>
        <begin position="398"/>
        <end position="454"/>
    </location>
</feature>
<dbReference type="EMBL" id="CP023701">
    <property type="protein sequence ID" value="QEU82009.1"/>
    <property type="molecule type" value="Genomic_DNA"/>
</dbReference>
<dbReference type="InterPro" id="IPR057893">
    <property type="entry name" value="LRV_2"/>
</dbReference>
<reference evidence="2" key="3">
    <citation type="submission" date="2020-09" db="EMBL/GenBank/DDBJ databases">
        <authorList>
            <person name="Sun Q."/>
            <person name="Ohkuma M."/>
        </authorList>
    </citation>
    <scope>NUCLEOTIDE SEQUENCE</scope>
    <source>
        <strain evidence="2">JCM 4834</strain>
    </source>
</reference>
<evidence type="ECO:0000259" key="1">
    <source>
        <dbReference type="Pfam" id="PF25591"/>
    </source>
</evidence>
<dbReference type="Pfam" id="PF25591">
    <property type="entry name" value="LRV_2"/>
    <property type="match status" value="1"/>
</dbReference>
<reference evidence="3 4" key="2">
    <citation type="submission" date="2017-09" db="EMBL/GenBank/DDBJ databases">
        <authorList>
            <person name="Lee N."/>
            <person name="Cho B.-K."/>
        </authorList>
    </citation>
    <scope>NUCLEOTIDE SEQUENCE [LARGE SCALE GENOMIC DNA]</scope>
    <source>
        <strain evidence="3 4">ATCC 27467</strain>
    </source>
</reference>